<dbReference type="InterPro" id="IPR016039">
    <property type="entry name" value="Thiolase-like"/>
</dbReference>
<dbReference type="InterPro" id="IPR001099">
    <property type="entry name" value="Chalcone/stilbene_synt_N"/>
</dbReference>
<proteinExistence type="evidence at transcript level"/>
<dbReference type="GO" id="GO:0016747">
    <property type="term" value="F:acyltransferase activity, transferring groups other than amino-acyl groups"/>
    <property type="evidence" value="ECO:0007669"/>
    <property type="project" value="InterPro"/>
</dbReference>
<feature type="non-terminal residue" evidence="2">
    <location>
        <position position="1"/>
    </location>
</feature>
<sequence length="71" mass="7934">EKAIKEWGRDKQEITHSVFCSISGINMPARQQSLATLLGLRVWVRTFKGITEACHTGTQMTCIAKDLAENN</sequence>
<protein>
    <submittedName>
        <fullName evidence="2">Curcumin synthase 3</fullName>
    </submittedName>
</protein>
<dbReference type="EMBL" id="KF981080">
    <property type="protein sequence ID" value="AIY23603.1"/>
    <property type="molecule type" value="mRNA"/>
</dbReference>
<dbReference type="AlphaFoldDB" id="A0A0A1E362"/>
<name>A0A0A1E362_9LILI</name>
<dbReference type="Gene3D" id="3.40.47.10">
    <property type="match status" value="1"/>
</dbReference>
<dbReference type="Pfam" id="PF00195">
    <property type="entry name" value="Chal_sti_synt_N"/>
    <property type="match status" value="1"/>
</dbReference>
<gene>
    <name evidence="2" type="primary">CURS3</name>
</gene>
<feature type="domain" description="Chalcone/stilbene synthase N-terminal" evidence="1">
    <location>
        <begin position="2"/>
        <end position="71"/>
    </location>
</feature>
<dbReference type="SUPFAM" id="SSF53901">
    <property type="entry name" value="Thiolase-like"/>
    <property type="match status" value="1"/>
</dbReference>
<dbReference type="GO" id="GO:0030639">
    <property type="term" value="P:polyketide biosynthetic process"/>
    <property type="evidence" value="ECO:0007669"/>
    <property type="project" value="TreeGrafter"/>
</dbReference>
<reference evidence="2" key="1">
    <citation type="journal article" date="2015" name="Biochem. Syst. Ecol.">
        <title>Molecular Genetic Diversity of curcuminoid genes in Curcuma amada: curcuminoid variation, consideration on species boundary and polyploidy.</title>
        <authorList>
            <person name="Gilani S.A."/>
            <person name="Kikuchi A."/>
            <person name="Shimazaki T."/>
            <person name="Wicaksana N."/>
            <person name="Wunna Y."/>
            <person name="Watanabe K.N."/>
        </authorList>
    </citation>
    <scope>NUCLEOTIDE SEQUENCE</scope>
    <source>
        <strain evidence="2">Z129-10</strain>
    </source>
</reference>
<organism evidence="2">
    <name type="scientific">Curcuma amada</name>
    <dbReference type="NCBI Taxonomy" id="105371"/>
    <lineage>
        <taxon>Eukaryota</taxon>
        <taxon>Viridiplantae</taxon>
        <taxon>Streptophyta</taxon>
        <taxon>Embryophyta</taxon>
        <taxon>Tracheophyta</taxon>
        <taxon>Spermatophyta</taxon>
        <taxon>Magnoliopsida</taxon>
        <taxon>Liliopsida</taxon>
        <taxon>Zingiberales</taxon>
        <taxon>Zingiberaceae</taxon>
        <taxon>Curcuma</taxon>
    </lineage>
</organism>
<feature type="non-terminal residue" evidence="2">
    <location>
        <position position="71"/>
    </location>
</feature>
<evidence type="ECO:0000259" key="1">
    <source>
        <dbReference type="Pfam" id="PF00195"/>
    </source>
</evidence>
<dbReference type="PANTHER" id="PTHR11877:SF105">
    <property type="entry name" value="CHALCONE SYNTHASE"/>
    <property type="match status" value="1"/>
</dbReference>
<accession>A0A0A1E362</accession>
<evidence type="ECO:0000313" key="2">
    <source>
        <dbReference type="EMBL" id="AIY23603.1"/>
    </source>
</evidence>
<dbReference type="InterPro" id="IPR011141">
    <property type="entry name" value="Polyketide_synthase_type-III"/>
</dbReference>
<dbReference type="PANTHER" id="PTHR11877">
    <property type="entry name" value="HYDROXYMETHYLGLUTARYL-COA SYNTHASE"/>
    <property type="match status" value="1"/>
</dbReference>